<dbReference type="PANTHER" id="PTHR43493">
    <property type="entry name" value="DNA GYRASE/TOPOISOMERASE SUBUNIT A"/>
    <property type="match status" value="1"/>
</dbReference>
<comment type="similarity">
    <text evidence="2">Belongs to the type II topoisomerase GyrA/ParC subunit family.</text>
</comment>
<evidence type="ECO:0000256" key="2">
    <source>
        <dbReference type="ARBA" id="ARBA00008263"/>
    </source>
</evidence>
<keyword evidence="10" id="KW-1185">Reference proteome</keyword>
<keyword evidence="5 6" id="KW-0413">Isomerase</keyword>
<dbReference type="Gene3D" id="3.30.1360.40">
    <property type="match status" value="1"/>
</dbReference>
<feature type="compositionally biased region" description="Basic and acidic residues" evidence="7">
    <location>
        <begin position="861"/>
        <end position="881"/>
    </location>
</feature>
<evidence type="ECO:0000313" key="10">
    <source>
        <dbReference type="Proteomes" id="UP000614216"/>
    </source>
</evidence>
<dbReference type="EMBL" id="JAEUGD010000066">
    <property type="protein sequence ID" value="MBL6449115.1"/>
    <property type="molecule type" value="Genomic_DNA"/>
</dbReference>
<dbReference type="InterPro" id="IPR002205">
    <property type="entry name" value="Topo_IIA_dom_A"/>
</dbReference>
<dbReference type="InterPro" id="IPR013758">
    <property type="entry name" value="Topo_IIA_A/C_ab"/>
</dbReference>
<accession>A0A937G341</accession>
<dbReference type="SMART" id="SM00434">
    <property type="entry name" value="TOP4c"/>
    <property type="match status" value="1"/>
</dbReference>
<evidence type="ECO:0000256" key="4">
    <source>
        <dbReference type="ARBA" id="ARBA00023125"/>
    </source>
</evidence>
<feature type="region of interest" description="Disordered" evidence="7">
    <location>
        <begin position="843"/>
        <end position="893"/>
    </location>
</feature>
<evidence type="ECO:0000256" key="1">
    <source>
        <dbReference type="ARBA" id="ARBA00000185"/>
    </source>
</evidence>
<keyword evidence="3 6" id="KW-0799">Topoisomerase</keyword>
<evidence type="ECO:0000259" key="8">
    <source>
        <dbReference type="PROSITE" id="PS52040"/>
    </source>
</evidence>
<dbReference type="GO" id="GO:0003677">
    <property type="term" value="F:DNA binding"/>
    <property type="evidence" value="ECO:0007669"/>
    <property type="project" value="UniProtKB-UniRule"/>
</dbReference>
<dbReference type="NCBIfam" id="NF009397">
    <property type="entry name" value="PRK12758.1"/>
    <property type="match status" value="1"/>
</dbReference>
<name>A0A937G341_9BACT</name>
<dbReference type="GO" id="GO:0009330">
    <property type="term" value="C:DNA topoisomerase type II (double strand cut, ATP-hydrolyzing) complex"/>
    <property type="evidence" value="ECO:0007669"/>
    <property type="project" value="TreeGrafter"/>
</dbReference>
<protein>
    <submittedName>
        <fullName evidence="9">DNA gyrase/topoisomerase IV subunit A</fullName>
    </submittedName>
</protein>
<comment type="catalytic activity">
    <reaction evidence="1 6">
        <text>ATP-dependent breakage, passage and rejoining of double-stranded DNA.</text>
        <dbReference type="EC" id="5.6.2.2"/>
    </reaction>
</comment>
<proteinExistence type="inferred from homology"/>
<dbReference type="InterPro" id="IPR013760">
    <property type="entry name" value="Topo_IIA-like_dom_sf"/>
</dbReference>
<keyword evidence="4 6" id="KW-0238">DNA-binding</keyword>
<feature type="region of interest" description="Disordered" evidence="7">
    <location>
        <begin position="1"/>
        <end position="24"/>
    </location>
</feature>
<dbReference type="NCBIfam" id="NF007209">
    <property type="entry name" value="PRK09631.1"/>
    <property type="match status" value="1"/>
</dbReference>
<dbReference type="Proteomes" id="UP000614216">
    <property type="component" value="Unassembled WGS sequence"/>
</dbReference>
<evidence type="ECO:0000313" key="9">
    <source>
        <dbReference type="EMBL" id="MBL6449115.1"/>
    </source>
</evidence>
<dbReference type="Pfam" id="PF00521">
    <property type="entry name" value="DNA_topoisoIV"/>
    <property type="match status" value="1"/>
</dbReference>
<dbReference type="PANTHER" id="PTHR43493:SF5">
    <property type="entry name" value="DNA GYRASE SUBUNIT A, CHLOROPLASTIC_MITOCHONDRIAL"/>
    <property type="match status" value="1"/>
</dbReference>
<gene>
    <name evidence="9" type="ORF">JMN32_22580</name>
</gene>
<dbReference type="SUPFAM" id="SSF56719">
    <property type="entry name" value="Type II DNA topoisomerase"/>
    <property type="match status" value="1"/>
</dbReference>
<dbReference type="InterPro" id="IPR050220">
    <property type="entry name" value="Type_II_DNA_Topoisomerases"/>
</dbReference>
<dbReference type="GO" id="GO:0005737">
    <property type="term" value="C:cytoplasm"/>
    <property type="evidence" value="ECO:0007669"/>
    <property type="project" value="TreeGrafter"/>
</dbReference>
<evidence type="ECO:0000256" key="7">
    <source>
        <dbReference type="SAM" id="MobiDB-lite"/>
    </source>
</evidence>
<dbReference type="GO" id="GO:0003918">
    <property type="term" value="F:DNA topoisomerase type II (double strand cut, ATP-hydrolyzing) activity"/>
    <property type="evidence" value="ECO:0007669"/>
    <property type="project" value="UniProtKB-EC"/>
</dbReference>
<dbReference type="GO" id="GO:0005524">
    <property type="term" value="F:ATP binding"/>
    <property type="evidence" value="ECO:0007669"/>
    <property type="project" value="InterPro"/>
</dbReference>
<evidence type="ECO:0000256" key="5">
    <source>
        <dbReference type="ARBA" id="ARBA00023235"/>
    </source>
</evidence>
<sequence length="893" mass="100867">MAEDNLDSNNNGLEEHNDEDKIHDVTPVSGMYQNWFLEYASYVILERAVPAIQDGFKPVQRRIMHALKEMDDGRFNKVANVIGSTMQYHPHGDASIGDAIVNLGQKDLLIETQGNWGDIRTGDGAAAPRYIEARLSKFALDVVYNPQTTEWQLSYDGRKKEPVTLPVKFPLLLAQGVEGIAVGLSTKILPHNFCELIKASIDLLKDKKVKIYPDFPTGGMADFSEYNHGVRGGKVKVRAKIEEYDKKTLVIKDIPYGTTTTSLIESIIKANDKGKIKIKQVVDNTAKDVEILVSLASGQSPDITIDALYAFTDCEVSISPNACVIIDEKPHFIGVEEILKVNTDQTVDLLTQELEIRKHELMEKILFSSLEKIFIENRIYRDIEECETWEAVIDTIDKGLDPYKPQFYREITEEDIVRLTEIKIKRISKFDSFKADEMLRKLEEELKETEYNLAHIIEYAIDYYGKLLEKYGKDRERKTEIKSFDSIDTTIVAANNQKLYVNREDGFVGYGIKKDEFVTDCSDLDDIIVIRKDGKCVVSRISEKVFMGKGILHVGVWKKGDERMTYNLVYVDGKTGRSMIKRFNVTAVTRDKEYDLTKGNKGSKVLYLSANPNGEAEVINVKLTSGSSARKKVFDFDFADLDIKGRGAGGNILTKYPVRRIELKSEGVSTLSGLDIWYDEVVGRLNKDERGTLIGNFNGDDNILVIYKDGTYELTSYELTNRYEPGKVMLIERFDPKKVISAVHYDGDSKNYFVKRFKIETTSVNKAFSFISESSGSKLIAVSTKDRPLVEVEYVKGKSKDKLKEEVALNEVIEVKGWKAIGNRLHSETIKKVKYIGGEDFEKEEETQKEGDVVNENNSEEVGKVEKAPEGSDAAKRKSDGDYGIGDTIELDF</sequence>
<dbReference type="Gene3D" id="1.10.268.10">
    <property type="entry name" value="Topoisomerase, domain 3"/>
    <property type="match status" value="1"/>
</dbReference>
<dbReference type="InterPro" id="IPR013757">
    <property type="entry name" value="Topo_IIA_A_a_sf"/>
</dbReference>
<dbReference type="AlphaFoldDB" id="A0A937G341"/>
<organism evidence="9 10">
    <name type="scientific">Fulvivirga marina</name>
    <dbReference type="NCBI Taxonomy" id="2494733"/>
    <lineage>
        <taxon>Bacteria</taxon>
        <taxon>Pseudomonadati</taxon>
        <taxon>Bacteroidota</taxon>
        <taxon>Cytophagia</taxon>
        <taxon>Cytophagales</taxon>
        <taxon>Fulvivirgaceae</taxon>
        <taxon>Fulvivirga</taxon>
    </lineage>
</organism>
<feature type="active site" description="O-(5'-phospho-DNA)-tyrosine intermediate" evidence="6">
    <location>
        <position position="130"/>
    </location>
</feature>
<feature type="domain" description="Topo IIA-type catalytic" evidence="8">
    <location>
        <begin position="49"/>
        <end position="492"/>
    </location>
</feature>
<feature type="compositionally biased region" description="Basic and acidic residues" evidence="7">
    <location>
        <begin position="13"/>
        <end position="24"/>
    </location>
</feature>
<reference evidence="9" key="1">
    <citation type="submission" date="2021-01" db="EMBL/GenBank/DDBJ databases">
        <title>Fulvivirga kasyanovii gen. nov., sp nov., a novel member of the phylum Bacteroidetes isolated from seawater in a mussel farm.</title>
        <authorList>
            <person name="Zhao L.-H."/>
            <person name="Wang Z.-J."/>
        </authorList>
    </citation>
    <scope>NUCLEOTIDE SEQUENCE</scope>
    <source>
        <strain evidence="9">29W222</strain>
    </source>
</reference>
<comment type="caution">
    <text evidence="9">The sequence shown here is derived from an EMBL/GenBank/DDBJ whole genome shotgun (WGS) entry which is preliminary data.</text>
</comment>
<dbReference type="GO" id="GO:0006265">
    <property type="term" value="P:DNA topological change"/>
    <property type="evidence" value="ECO:0007669"/>
    <property type="project" value="UniProtKB-UniRule"/>
</dbReference>
<dbReference type="RefSeq" id="WP_202858648.1">
    <property type="nucleotide sequence ID" value="NZ_JAEUGD010000066.1"/>
</dbReference>
<evidence type="ECO:0000256" key="6">
    <source>
        <dbReference type="PROSITE-ProRule" id="PRU01384"/>
    </source>
</evidence>
<evidence type="ECO:0000256" key="3">
    <source>
        <dbReference type="ARBA" id="ARBA00023029"/>
    </source>
</evidence>
<dbReference type="PROSITE" id="PS52040">
    <property type="entry name" value="TOPO_IIA"/>
    <property type="match status" value="1"/>
</dbReference>
<dbReference type="Gene3D" id="3.90.199.10">
    <property type="entry name" value="Topoisomerase II, domain 5"/>
    <property type="match status" value="1"/>
</dbReference>